<dbReference type="PANTHER" id="PTHR47966:SF57">
    <property type="entry name" value="PEPTIDASE A1 DOMAIN-CONTAINING PROTEIN"/>
    <property type="match status" value="1"/>
</dbReference>
<evidence type="ECO:0000259" key="7">
    <source>
        <dbReference type="PROSITE" id="PS51767"/>
    </source>
</evidence>
<dbReference type="InterPro" id="IPR033121">
    <property type="entry name" value="PEPTIDASE_A1"/>
</dbReference>
<dbReference type="InterPro" id="IPR021109">
    <property type="entry name" value="Peptidase_aspartic_dom_sf"/>
</dbReference>
<evidence type="ECO:0000256" key="1">
    <source>
        <dbReference type="ARBA" id="ARBA00007447"/>
    </source>
</evidence>
<dbReference type="STRING" id="930991.A0A0D0EAM4"/>
<dbReference type="OrthoDB" id="15189at2759"/>
<dbReference type="Pfam" id="PF00026">
    <property type="entry name" value="Asp"/>
    <property type="match status" value="1"/>
</dbReference>
<dbReference type="InterPro" id="IPR001461">
    <property type="entry name" value="Aspartic_peptidase_A1"/>
</dbReference>
<dbReference type="InterPro" id="IPR001969">
    <property type="entry name" value="Aspartic_peptidase_AS"/>
</dbReference>
<dbReference type="InParanoid" id="A0A0D0EAM4"/>
<evidence type="ECO:0000256" key="5">
    <source>
        <dbReference type="RuleBase" id="RU000454"/>
    </source>
</evidence>
<comment type="similarity">
    <text evidence="1 5">Belongs to the peptidase A1 family.</text>
</comment>
<keyword evidence="5" id="KW-0645">Protease</keyword>
<feature type="active site" evidence="3">
    <location>
        <position position="58"/>
    </location>
</feature>
<evidence type="ECO:0000313" key="9">
    <source>
        <dbReference type="Proteomes" id="UP000054538"/>
    </source>
</evidence>
<dbReference type="HOGENOM" id="CLU_013253_8_3_1"/>
<keyword evidence="6" id="KW-0812">Transmembrane</keyword>
<dbReference type="GO" id="GO:0006508">
    <property type="term" value="P:proteolysis"/>
    <property type="evidence" value="ECO:0007669"/>
    <property type="project" value="UniProtKB-KW"/>
</dbReference>
<reference evidence="8 9" key="1">
    <citation type="submission" date="2014-04" db="EMBL/GenBank/DDBJ databases">
        <authorList>
            <consortium name="DOE Joint Genome Institute"/>
            <person name="Kuo A."/>
            <person name="Kohler A."/>
            <person name="Jargeat P."/>
            <person name="Nagy L.G."/>
            <person name="Floudas D."/>
            <person name="Copeland A."/>
            <person name="Barry K.W."/>
            <person name="Cichocki N."/>
            <person name="Veneault-Fourrey C."/>
            <person name="LaButti K."/>
            <person name="Lindquist E.A."/>
            <person name="Lipzen A."/>
            <person name="Lundell T."/>
            <person name="Morin E."/>
            <person name="Murat C."/>
            <person name="Sun H."/>
            <person name="Tunlid A."/>
            <person name="Henrissat B."/>
            <person name="Grigoriev I.V."/>
            <person name="Hibbett D.S."/>
            <person name="Martin F."/>
            <person name="Nordberg H.P."/>
            <person name="Cantor M.N."/>
            <person name="Hua S.X."/>
        </authorList>
    </citation>
    <scope>NUCLEOTIDE SEQUENCE [LARGE SCALE GENOMIC DNA]</scope>
    <source>
        <strain evidence="8 9">Ve08.2h10</strain>
    </source>
</reference>
<organism evidence="8 9">
    <name type="scientific">Paxillus rubicundulus Ve08.2h10</name>
    <dbReference type="NCBI Taxonomy" id="930991"/>
    <lineage>
        <taxon>Eukaryota</taxon>
        <taxon>Fungi</taxon>
        <taxon>Dikarya</taxon>
        <taxon>Basidiomycota</taxon>
        <taxon>Agaricomycotina</taxon>
        <taxon>Agaricomycetes</taxon>
        <taxon>Agaricomycetidae</taxon>
        <taxon>Boletales</taxon>
        <taxon>Paxilineae</taxon>
        <taxon>Paxillaceae</taxon>
        <taxon>Paxillus</taxon>
    </lineage>
</organism>
<evidence type="ECO:0000313" key="8">
    <source>
        <dbReference type="EMBL" id="KIK96735.1"/>
    </source>
</evidence>
<keyword evidence="9" id="KW-1185">Reference proteome</keyword>
<feature type="domain" description="Peptidase A1" evidence="7">
    <location>
        <begin position="42"/>
        <end position="386"/>
    </location>
</feature>
<keyword evidence="5" id="KW-0378">Hydrolase</keyword>
<dbReference type="Proteomes" id="UP000054538">
    <property type="component" value="Unassembled WGS sequence"/>
</dbReference>
<dbReference type="SUPFAM" id="SSF50630">
    <property type="entry name" value="Acid proteases"/>
    <property type="match status" value="1"/>
</dbReference>
<keyword evidence="2 5" id="KW-0064">Aspartyl protease</keyword>
<keyword evidence="6" id="KW-1133">Transmembrane helix</keyword>
<reference evidence="9" key="2">
    <citation type="submission" date="2015-01" db="EMBL/GenBank/DDBJ databases">
        <title>Evolutionary Origins and Diversification of the Mycorrhizal Mutualists.</title>
        <authorList>
            <consortium name="DOE Joint Genome Institute"/>
            <consortium name="Mycorrhizal Genomics Consortium"/>
            <person name="Kohler A."/>
            <person name="Kuo A."/>
            <person name="Nagy L.G."/>
            <person name="Floudas D."/>
            <person name="Copeland A."/>
            <person name="Barry K.W."/>
            <person name="Cichocki N."/>
            <person name="Veneault-Fourrey C."/>
            <person name="LaButti K."/>
            <person name="Lindquist E.A."/>
            <person name="Lipzen A."/>
            <person name="Lundell T."/>
            <person name="Morin E."/>
            <person name="Murat C."/>
            <person name="Riley R."/>
            <person name="Ohm R."/>
            <person name="Sun H."/>
            <person name="Tunlid A."/>
            <person name="Henrissat B."/>
            <person name="Grigoriev I.V."/>
            <person name="Hibbett D.S."/>
            <person name="Martin F."/>
        </authorList>
    </citation>
    <scope>NUCLEOTIDE SEQUENCE [LARGE SCALE GENOMIC DNA]</scope>
    <source>
        <strain evidence="9">Ve08.2h10</strain>
    </source>
</reference>
<feature type="transmembrane region" description="Helical" evidence="6">
    <location>
        <begin position="425"/>
        <end position="446"/>
    </location>
</feature>
<dbReference type="Gene3D" id="2.40.70.10">
    <property type="entry name" value="Acid Proteases"/>
    <property type="match status" value="2"/>
</dbReference>
<evidence type="ECO:0000256" key="3">
    <source>
        <dbReference type="PIRSR" id="PIRSR601461-1"/>
    </source>
</evidence>
<name>A0A0D0EAM4_9AGAM</name>
<keyword evidence="6" id="KW-0472">Membrane</keyword>
<evidence type="ECO:0000256" key="2">
    <source>
        <dbReference type="ARBA" id="ARBA00022750"/>
    </source>
</evidence>
<keyword evidence="4" id="KW-1015">Disulfide bond</keyword>
<dbReference type="PROSITE" id="PS51767">
    <property type="entry name" value="PEPTIDASE_A1"/>
    <property type="match status" value="1"/>
</dbReference>
<dbReference type="PRINTS" id="PR00792">
    <property type="entry name" value="PEPSIN"/>
</dbReference>
<dbReference type="GO" id="GO:0004190">
    <property type="term" value="F:aspartic-type endopeptidase activity"/>
    <property type="evidence" value="ECO:0007669"/>
    <property type="project" value="UniProtKB-KW"/>
</dbReference>
<dbReference type="AlphaFoldDB" id="A0A0D0EAM4"/>
<dbReference type="PANTHER" id="PTHR47966">
    <property type="entry name" value="BETA-SITE APP-CLEAVING ENZYME, ISOFORM A-RELATED"/>
    <property type="match status" value="1"/>
</dbReference>
<evidence type="ECO:0000256" key="6">
    <source>
        <dbReference type="SAM" id="Phobius"/>
    </source>
</evidence>
<dbReference type="PROSITE" id="PS00141">
    <property type="entry name" value="ASP_PROTEASE"/>
    <property type="match status" value="1"/>
</dbReference>
<accession>A0A0D0EAM4</accession>
<protein>
    <recommendedName>
        <fullName evidence="7">Peptidase A1 domain-containing protein</fullName>
    </recommendedName>
</protein>
<dbReference type="CDD" id="cd05471">
    <property type="entry name" value="pepsin_like"/>
    <property type="match status" value="1"/>
</dbReference>
<proteinExistence type="inferred from homology"/>
<gene>
    <name evidence="8" type="ORF">PAXRUDRAFT_137835</name>
</gene>
<dbReference type="EMBL" id="KN824971">
    <property type="protein sequence ID" value="KIK96735.1"/>
    <property type="molecule type" value="Genomic_DNA"/>
</dbReference>
<feature type="active site" evidence="3">
    <location>
        <position position="266"/>
    </location>
</feature>
<feature type="disulfide bond" evidence="4">
    <location>
        <begin position="305"/>
        <end position="343"/>
    </location>
</feature>
<evidence type="ECO:0000256" key="4">
    <source>
        <dbReference type="PIRSR" id="PIRSR601461-2"/>
    </source>
</evidence>
<dbReference type="InterPro" id="IPR034164">
    <property type="entry name" value="Pepsin-like_dom"/>
</dbReference>
<feature type="disulfide bond" evidence="4">
    <location>
        <begin position="71"/>
        <end position="76"/>
    </location>
</feature>
<sequence>MSVETTLITQGTRLSLRRAPRKTTMLVNDDAVAVFDSAGFAYLVNVDIGGQEFWMTFDTGSSDLWVVSSDCEDTDCLGIPTYSPSASSTLSLSDKPFRLAYLSGSVHGSVGTETITFGLYQILSQTFALANGTSGLDLKDNGNSGILGLSFPPAASIQPTWGTTVLDNLFSHLDESDRFFAFKLGRNVSDPNATDSSFTIGELDSSIITNTTGTTTQPTYFPVFQTAASPYDYWKLPILNLTVNAIQLPLSRSLVRGAPSPIGVLDTGTTLILGPTVDVNAFWAVVGTGGSARYNSQTKLWEVRCDRGVDVRITLGQGERAWEYAIHPEDISWAEGGERDGWCTGGMQANDGINSGDWLLGDVFLRNVYVVHQGATSSHPPMIGLMSLTDPQTSLIDFQNARGSDPAPLPSTLSLNHSNQWNADVVATVLCALGGFLLGGLATLYYKVRRRSRKSSDTGYDYIKDGIHEVWRENNIQQQIRMENRGGHMGS</sequence>